<proteinExistence type="predicted"/>
<sequence length="411" mass="47664">MGDGWTDNRQRTLINFFVYCPEGISFVKFVDTSNIVKDATNLFQLFDEVIEWVGPLNVVHIVTDNAANYVATGRLISQKHNHINWSPCAAHCLNLIFKDIGKMDHVAELVRRASNVTIFVYNHVALLSWLRKREGWTEILRHGATRFATTFIALKSLHDHKHDLQALVTSKFFVDSRYSKDYKNKVAVSIILDNRFWNDCLIVVNLMSPLMRLLRIVDCDERPSMGYVYEGMYRVHLGIKKLFNYNERLYKPYTKIIKQRWDQQLKKSIHSAAYWLNPCFQYDQENFCNKPNVIGGVMDVIDQKVLKGKLETMNEMKFYNKKRIYDPIDYACIDETDFWVVDDDQPAELDVEELESLLYEEGSILINEVEGSSSHIDDEDGGDVAIEGLDVENFGFPNAHVQSPYSNFQNE</sequence>
<dbReference type="SUPFAM" id="SSF53098">
    <property type="entry name" value="Ribonuclease H-like"/>
    <property type="match status" value="1"/>
</dbReference>
<evidence type="ECO:0000259" key="1">
    <source>
        <dbReference type="Pfam" id="PF04937"/>
    </source>
</evidence>
<evidence type="ECO:0000313" key="2">
    <source>
        <dbReference type="EMBL" id="RVW41247.1"/>
    </source>
</evidence>
<name>A0A438E0J5_VITVI</name>
<accession>A0A438E0J5</accession>
<evidence type="ECO:0000313" key="3">
    <source>
        <dbReference type="Proteomes" id="UP000288805"/>
    </source>
</evidence>
<dbReference type="PANTHER" id="PTHR32166:SF121">
    <property type="entry name" value="DUF659 DOMAIN-CONTAINING PROTEIN"/>
    <property type="match status" value="1"/>
</dbReference>
<dbReference type="InterPro" id="IPR012337">
    <property type="entry name" value="RNaseH-like_sf"/>
</dbReference>
<reference evidence="2 3" key="1">
    <citation type="journal article" date="2018" name="PLoS Genet.">
        <title>Population sequencing reveals clonal diversity and ancestral inbreeding in the grapevine cultivar Chardonnay.</title>
        <authorList>
            <person name="Roach M.J."/>
            <person name="Johnson D.L."/>
            <person name="Bohlmann J."/>
            <person name="van Vuuren H.J."/>
            <person name="Jones S.J."/>
            <person name="Pretorius I.S."/>
            <person name="Schmidt S.A."/>
            <person name="Borneman A.R."/>
        </authorList>
    </citation>
    <scope>NUCLEOTIDE SEQUENCE [LARGE SCALE GENOMIC DNA]</scope>
    <source>
        <strain evidence="3">cv. Chardonnay</strain>
        <tissue evidence="2">Leaf</tissue>
    </source>
</reference>
<organism evidence="2 3">
    <name type="scientific">Vitis vinifera</name>
    <name type="common">Grape</name>
    <dbReference type="NCBI Taxonomy" id="29760"/>
    <lineage>
        <taxon>Eukaryota</taxon>
        <taxon>Viridiplantae</taxon>
        <taxon>Streptophyta</taxon>
        <taxon>Embryophyta</taxon>
        <taxon>Tracheophyta</taxon>
        <taxon>Spermatophyta</taxon>
        <taxon>Magnoliopsida</taxon>
        <taxon>eudicotyledons</taxon>
        <taxon>Gunneridae</taxon>
        <taxon>Pentapetalae</taxon>
        <taxon>rosids</taxon>
        <taxon>Vitales</taxon>
        <taxon>Vitaceae</taxon>
        <taxon>Viteae</taxon>
        <taxon>Vitis</taxon>
    </lineage>
</organism>
<comment type="caution">
    <text evidence="2">The sequence shown here is derived from an EMBL/GenBank/DDBJ whole genome shotgun (WGS) entry which is preliminary data.</text>
</comment>
<protein>
    <recommendedName>
        <fullName evidence="1">DUF659 domain-containing protein</fullName>
    </recommendedName>
</protein>
<dbReference type="Pfam" id="PF04937">
    <property type="entry name" value="DUF659"/>
    <property type="match status" value="1"/>
</dbReference>
<feature type="domain" description="DUF659" evidence="1">
    <location>
        <begin position="2"/>
        <end position="116"/>
    </location>
</feature>
<dbReference type="InterPro" id="IPR007021">
    <property type="entry name" value="DUF659"/>
</dbReference>
<dbReference type="PANTHER" id="PTHR32166">
    <property type="entry name" value="OSJNBA0013A04.12 PROTEIN"/>
    <property type="match status" value="1"/>
</dbReference>
<dbReference type="AlphaFoldDB" id="A0A438E0J5"/>
<gene>
    <name evidence="2" type="ORF">CK203_085145</name>
</gene>
<dbReference type="EMBL" id="QGNW01001442">
    <property type="protein sequence ID" value="RVW41247.1"/>
    <property type="molecule type" value="Genomic_DNA"/>
</dbReference>
<dbReference type="Proteomes" id="UP000288805">
    <property type="component" value="Unassembled WGS sequence"/>
</dbReference>